<dbReference type="SUPFAM" id="SSF100950">
    <property type="entry name" value="NagB/RpiA/CoA transferase-like"/>
    <property type="match status" value="1"/>
</dbReference>
<dbReference type="GO" id="GO:0004751">
    <property type="term" value="F:ribose-5-phosphate isomerase activity"/>
    <property type="evidence" value="ECO:0007669"/>
    <property type="project" value="UniProtKB-EC"/>
</dbReference>
<dbReference type="EC" id="5.3.1.6" evidence="4"/>
<reference evidence="9" key="1">
    <citation type="submission" date="2020-01" db="EMBL/GenBank/DDBJ databases">
        <title>Genome Sequencing of Three Apophysomyces-Like Fungal Strains Confirms a Novel Fungal Genus in the Mucoromycota with divergent Burkholderia-like Endosymbiotic Bacteria.</title>
        <authorList>
            <person name="Stajich J.E."/>
            <person name="Macias A.M."/>
            <person name="Carter-House D."/>
            <person name="Lovett B."/>
            <person name="Kasson L.R."/>
            <person name="Berry K."/>
            <person name="Grigoriev I."/>
            <person name="Chang Y."/>
            <person name="Spatafora J."/>
            <person name="Kasson M.T."/>
        </authorList>
    </citation>
    <scope>NUCLEOTIDE SEQUENCE</scope>
    <source>
        <strain evidence="9">NRRL A-21654</strain>
    </source>
</reference>
<dbReference type="PANTHER" id="PTHR11934:SF0">
    <property type="entry name" value="RIBOSE-5-PHOSPHATE ISOMERASE"/>
    <property type="match status" value="1"/>
</dbReference>
<dbReference type="UniPathway" id="UPA00115">
    <property type="reaction ID" value="UER00412"/>
</dbReference>
<sequence>MFKKTATGSLRLWRAYQTVATADQAKRVAAYRAVDDILSSSHRVVGLGSGSTIEFALDRIAQKPELHSIAYVPTSFQTKHLILKHGLQLGSIDQYARISVTIDGADEVDRDLNAIKGGGACMFQERLVAQASETLVLIADDRKKSERLGTKSTRGIPVEVIPAALTTVKHSLETMFPHGCVQLRMATPSDKAGPVVTDNGNLVLDCQLGPIADPQAIYRKIKLVTGVLEVGIFDMAQVAYFGCINPSRVDIWHKSTSSATAQRN</sequence>
<dbReference type="InterPro" id="IPR004788">
    <property type="entry name" value="Ribose5P_isomerase_type_A"/>
</dbReference>
<proteinExistence type="inferred from homology"/>
<dbReference type="NCBIfam" id="NF001924">
    <property type="entry name" value="PRK00702.1"/>
    <property type="match status" value="1"/>
</dbReference>
<dbReference type="InterPro" id="IPR037171">
    <property type="entry name" value="NagB/RpiA_transferase-like"/>
</dbReference>
<dbReference type="GO" id="GO:0005737">
    <property type="term" value="C:cytoplasm"/>
    <property type="evidence" value="ECO:0007669"/>
    <property type="project" value="TreeGrafter"/>
</dbReference>
<evidence type="ECO:0000256" key="5">
    <source>
        <dbReference type="ARBA" id="ARBA00019150"/>
    </source>
</evidence>
<dbReference type="NCBIfam" id="TIGR00021">
    <property type="entry name" value="rpiA"/>
    <property type="match status" value="1"/>
</dbReference>
<gene>
    <name evidence="9" type="primary">RKI1_1</name>
    <name evidence="9" type="ORF">EC973_002452</name>
</gene>
<dbReference type="Gene3D" id="3.40.50.1360">
    <property type="match status" value="1"/>
</dbReference>
<dbReference type="AlphaFoldDB" id="A0A8H7BJ05"/>
<comment type="pathway">
    <text evidence="2">Carbohydrate degradation; pentose phosphate pathway; D-ribose 5-phosphate from D-ribulose 5-phosphate (non-oxidative stage): step 1/1.</text>
</comment>
<dbReference type="GO" id="GO:0009052">
    <property type="term" value="P:pentose-phosphate shunt, non-oxidative branch"/>
    <property type="evidence" value="ECO:0007669"/>
    <property type="project" value="InterPro"/>
</dbReference>
<evidence type="ECO:0000256" key="8">
    <source>
        <dbReference type="ARBA" id="ARBA00032273"/>
    </source>
</evidence>
<comment type="catalytic activity">
    <reaction evidence="1">
        <text>aldehydo-D-ribose 5-phosphate = D-ribulose 5-phosphate</text>
        <dbReference type="Rhea" id="RHEA:14657"/>
        <dbReference type="ChEBI" id="CHEBI:58121"/>
        <dbReference type="ChEBI" id="CHEBI:58273"/>
        <dbReference type="EC" id="5.3.1.6"/>
    </reaction>
</comment>
<keyword evidence="10" id="KW-1185">Reference proteome</keyword>
<accession>A0A8H7BJ05</accession>
<dbReference type="FunFam" id="3.40.50.1360:FF:000001">
    <property type="entry name" value="Ribose-5-phosphate isomerase A"/>
    <property type="match status" value="1"/>
</dbReference>
<organism evidence="9 10">
    <name type="scientific">Apophysomyces ossiformis</name>
    <dbReference type="NCBI Taxonomy" id="679940"/>
    <lineage>
        <taxon>Eukaryota</taxon>
        <taxon>Fungi</taxon>
        <taxon>Fungi incertae sedis</taxon>
        <taxon>Mucoromycota</taxon>
        <taxon>Mucoromycotina</taxon>
        <taxon>Mucoromycetes</taxon>
        <taxon>Mucorales</taxon>
        <taxon>Mucorineae</taxon>
        <taxon>Mucoraceae</taxon>
        <taxon>Apophysomyces</taxon>
    </lineage>
</organism>
<evidence type="ECO:0000313" key="10">
    <source>
        <dbReference type="Proteomes" id="UP000605846"/>
    </source>
</evidence>
<evidence type="ECO:0000256" key="7">
    <source>
        <dbReference type="ARBA" id="ARBA00029734"/>
    </source>
</evidence>
<dbReference type="CDD" id="cd01398">
    <property type="entry name" value="RPI_A"/>
    <property type="match status" value="1"/>
</dbReference>
<dbReference type="PANTHER" id="PTHR11934">
    <property type="entry name" value="RIBOSE-5-PHOSPHATE ISOMERASE"/>
    <property type="match status" value="1"/>
</dbReference>
<evidence type="ECO:0000256" key="4">
    <source>
        <dbReference type="ARBA" id="ARBA00011959"/>
    </source>
</evidence>
<evidence type="ECO:0000313" key="9">
    <source>
        <dbReference type="EMBL" id="KAF7722982.1"/>
    </source>
</evidence>
<evidence type="ECO:0000256" key="3">
    <source>
        <dbReference type="ARBA" id="ARBA00008088"/>
    </source>
</evidence>
<evidence type="ECO:0000256" key="6">
    <source>
        <dbReference type="ARBA" id="ARBA00023235"/>
    </source>
</evidence>
<comment type="similarity">
    <text evidence="3">Belongs to the ribose 5-phosphate isomerase family.</text>
</comment>
<keyword evidence="6 9" id="KW-0413">Isomerase</keyword>
<dbReference type="Pfam" id="PF06026">
    <property type="entry name" value="Rib_5-P_isom_A"/>
    <property type="match status" value="1"/>
</dbReference>
<dbReference type="GO" id="GO:0006014">
    <property type="term" value="P:D-ribose metabolic process"/>
    <property type="evidence" value="ECO:0007669"/>
    <property type="project" value="TreeGrafter"/>
</dbReference>
<comment type="caution">
    <text evidence="9">The sequence shown here is derived from an EMBL/GenBank/DDBJ whole genome shotgun (WGS) entry which is preliminary data.</text>
</comment>
<protein>
    <recommendedName>
        <fullName evidence="5">Ribose-5-phosphate isomerase</fullName>
        <ecNumber evidence="4">5.3.1.6</ecNumber>
    </recommendedName>
    <alternativeName>
        <fullName evidence="8">D-ribose-5-phosphate ketol-isomerase</fullName>
    </alternativeName>
    <alternativeName>
        <fullName evidence="7">Phosphoriboisomerase</fullName>
    </alternativeName>
</protein>
<dbReference type="Gene3D" id="3.30.70.260">
    <property type="match status" value="1"/>
</dbReference>
<evidence type="ECO:0000256" key="2">
    <source>
        <dbReference type="ARBA" id="ARBA00004988"/>
    </source>
</evidence>
<dbReference type="Proteomes" id="UP000605846">
    <property type="component" value="Unassembled WGS sequence"/>
</dbReference>
<name>A0A8H7BJ05_9FUNG</name>
<dbReference type="EMBL" id="JABAYA010000168">
    <property type="protein sequence ID" value="KAF7722982.1"/>
    <property type="molecule type" value="Genomic_DNA"/>
</dbReference>
<evidence type="ECO:0000256" key="1">
    <source>
        <dbReference type="ARBA" id="ARBA00001713"/>
    </source>
</evidence>
<dbReference type="OrthoDB" id="1555531at2759"/>
<dbReference type="SUPFAM" id="SSF75445">
    <property type="entry name" value="D-ribose-5-phosphate isomerase (RpiA), lid domain"/>
    <property type="match status" value="1"/>
</dbReference>